<dbReference type="EMBL" id="JAEPRC010000202">
    <property type="protein sequence ID" value="KAG2204260.1"/>
    <property type="molecule type" value="Genomic_DNA"/>
</dbReference>
<gene>
    <name evidence="4" type="ORF">INT46_011577</name>
</gene>
<dbReference type="GO" id="GO:0070628">
    <property type="term" value="F:proteasome binding"/>
    <property type="evidence" value="ECO:0007669"/>
    <property type="project" value="TreeGrafter"/>
</dbReference>
<dbReference type="Proteomes" id="UP000650833">
    <property type="component" value="Unassembled WGS sequence"/>
</dbReference>
<accession>A0A8H7V208</accession>
<evidence type="ECO:0000313" key="4">
    <source>
        <dbReference type="EMBL" id="KAG2204260.1"/>
    </source>
</evidence>
<sequence length="267" mass="30043">MDYEDYEQSFASAPVRYALDDHDSEEENEACAQIEKVTVQTNLTIDSKDAENKQWTLIFGLNGPGNVYINSLEGITTTAIGTVDRLFEKENPKTKANILQIANQSVLLIPFTKEIQAEEAAPYTKSIFNAFKGNVEKVIVLDSFTATGYTSETWNEDMVPPSLRVLQTSSAPVIKGLPLFEIPNMIKALAASIVNYCEIYSIPCYDFLTLQESIYGKLLVDEETLEAYNQGFHHLGLNFKFNDQIMKKVLNAIHTGRVDDSHHRLYL</sequence>
<dbReference type="GO" id="GO:0005783">
    <property type="term" value="C:endoplasmic reticulum"/>
    <property type="evidence" value="ECO:0007669"/>
    <property type="project" value="InterPro"/>
</dbReference>
<dbReference type="Pfam" id="PF16094">
    <property type="entry name" value="PAC1"/>
    <property type="match status" value="1"/>
</dbReference>
<dbReference type="GO" id="GO:0080129">
    <property type="term" value="P:proteasome core complex assembly"/>
    <property type="evidence" value="ECO:0007669"/>
    <property type="project" value="TreeGrafter"/>
</dbReference>
<dbReference type="AlphaFoldDB" id="A0A8H7V208"/>
<dbReference type="InterPro" id="IPR016565">
    <property type="entry name" value="Proteasome_assmbl_chp_1"/>
</dbReference>
<dbReference type="OrthoDB" id="17536at2759"/>
<comment type="caution">
    <text evidence="4">The sequence shown here is derived from an EMBL/GenBank/DDBJ whole genome shotgun (WGS) entry which is preliminary data.</text>
</comment>
<organism evidence="4 5">
    <name type="scientific">Mucor plumbeus</name>
    <dbReference type="NCBI Taxonomy" id="97098"/>
    <lineage>
        <taxon>Eukaryota</taxon>
        <taxon>Fungi</taxon>
        <taxon>Fungi incertae sedis</taxon>
        <taxon>Mucoromycota</taxon>
        <taxon>Mucoromycotina</taxon>
        <taxon>Mucoromycetes</taxon>
        <taxon>Mucorales</taxon>
        <taxon>Mucorineae</taxon>
        <taxon>Mucoraceae</taxon>
        <taxon>Mucor</taxon>
    </lineage>
</organism>
<proteinExistence type="inferred from homology"/>
<comment type="similarity">
    <text evidence="1">Belongs to the PSMG1 family.</text>
</comment>
<protein>
    <recommendedName>
        <fullName evidence="2">Proteasome assembly chaperone 1</fullName>
    </recommendedName>
</protein>
<evidence type="ECO:0000256" key="1">
    <source>
        <dbReference type="ARBA" id="ARBA00005261"/>
    </source>
</evidence>
<keyword evidence="5" id="KW-1185">Reference proteome</keyword>
<name>A0A8H7V208_9FUNG</name>
<evidence type="ECO:0000256" key="3">
    <source>
        <dbReference type="ARBA" id="ARBA00023186"/>
    </source>
</evidence>
<reference evidence="4" key="1">
    <citation type="submission" date="2020-12" db="EMBL/GenBank/DDBJ databases">
        <title>Metabolic potential, ecology and presence of endohyphal bacteria is reflected in genomic diversity of Mucoromycotina.</title>
        <authorList>
            <person name="Muszewska A."/>
            <person name="Okrasinska A."/>
            <person name="Steczkiewicz K."/>
            <person name="Drgas O."/>
            <person name="Orlowska M."/>
            <person name="Perlinska-Lenart U."/>
            <person name="Aleksandrzak-Piekarczyk T."/>
            <person name="Szatraj K."/>
            <person name="Zielenkiewicz U."/>
            <person name="Pilsyk S."/>
            <person name="Malc E."/>
            <person name="Mieczkowski P."/>
            <person name="Kruszewska J.S."/>
            <person name="Biernat P."/>
            <person name="Pawlowska J."/>
        </authorList>
    </citation>
    <scope>NUCLEOTIDE SEQUENCE</scope>
    <source>
        <strain evidence="4">CBS 226.32</strain>
    </source>
</reference>
<dbReference type="PANTHER" id="PTHR15069:SF1">
    <property type="entry name" value="PROTEASOME ASSEMBLY CHAPERONE 1"/>
    <property type="match status" value="1"/>
</dbReference>
<evidence type="ECO:0000256" key="2">
    <source>
        <dbReference type="ARBA" id="ARBA00019180"/>
    </source>
</evidence>
<evidence type="ECO:0000313" key="5">
    <source>
        <dbReference type="Proteomes" id="UP000650833"/>
    </source>
</evidence>
<dbReference type="PANTHER" id="PTHR15069">
    <property type="entry name" value="PROTEASOME ASSEMBLY CHAPERONE 1"/>
    <property type="match status" value="1"/>
</dbReference>
<keyword evidence="3" id="KW-0143">Chaperone</keyword>